<keyword evidence="4 5" id="KW-0238">DNA-binding</keyword>
<dbReference type="EMBL" id="JAFHDT010000011">
    <property type="protein sequence ID" value="KAI7804039.1"/>
    <property type="molecule type" value="Genomic_DNA"/>
</dbReference>
<dbReference type="GO" id="GO:0003677">
    <property type="term" value="F:DNA binding"/>
    <property type="evidence" value="ECO:0007669"/>
    <property type="project" value="UniProtKB-UniRule"/>
</dbReference>
<comment type="caution">
    <text evidence="7">The sequence shown here is derived from an EMBL/GenBank/DDBJ whole genome shotgun (WGS) entry which is preliminary data.</text>
</comment>
<dbReference type="PROSITE" id="PS50950">
    <property type="entry name" value="ZF_THAP"/>
    <property type="match status" value="1"/>
</dbReference>
<keyword evidence="3" id="KW-0862">Zinc</keyword>
<keyword evidence="2 5" id="KW-0863">Zinc-finger</keyword>
<dbReference type="Pfam" id="PF05485">
    <property type="entry name" value="THAP"/>
    <property type="match status" value="1"/>
</dbReference>
<dbReference type="AlphaFoldDB" id="A0A9W7TX99"/>
<organism evidence="7 8">
    <name type="scientific">Triplophysa rosa</name>
    <name type="common">Cave loach</name>
    <dbReference type="NCBI Taxonomy" id="992332"/>
    <lineage>
        <taxon>Eukaryota</taxon>
        <taxon>Metazoa</taxon>
        <taxon>Chordata</taxon>
        <taxon>Craniata</taxon>
        <taxon>Vertebrata</taxon>
        <taxon>Euteleostomi</taxon>
        <taxon>Actinopterygii</taxon>
        <taxon>Neopterygii</taxon>
        <taxon>Teleostei</taxon>
        <taxon>Ostariophysi</taxon>
        <taxon>Cypriniformes</taxon>
        <taxon>Nemacheilidae</taxon>
        <taxon>Triplophysa</taxon>
    </lineage>
</organism>
<evidence type="ECO:0000256" key="5">
    <source>
        <dbReference type="PROSITE-ProRule" id="PRU00309"/>
    </source>
</evidence>
<keyword evidence="8" id="KW-1185">Reference proteome</keyword>
<evidence type="ECO:0000256" key="2">
    <source>
        <dbReference type="ARBA" id="ARBA00022771"/>
    </source>
</evidence>
<dbReference type="InterPro" id="IPR006612">
    <property type="entry name" value="THAP_Znf"/>
</dbReference>
<dbReference type="Proteomes" id="UP001059041">
    <property type="component" value="Linkage Group LG11"/>
</dbReference>
<dbReference type="OrthoDB" id="5814287at2759"/>
<evidence type="ECO:0000313" key="7">
    <source>
        <dbReference type="EMBL" id="KAI7804039.1"/>
    </source>
</evidence>
<protein>
    <recommendedName>
        <fullName evidence="6">THAP-type domain-containing protein</fullName>
    </recommendedName>
</protein>
<accession>A0A9W7TX99</accession>
<dbReference type="SMART" id="SM00980">
    <property type="entry name" value="THAP"/>
    <property type="match status" value="1"/>
</dbReference>
<dbReference type="PANTHER" id="PTHR31751:SF44">
    <property type="entry name" value="SI:CH211-211K8.4-RELATED"/>
    <property type="match status" value="1"/>
</dbReference>
<name>A0A9W7TX99_TRIRA</name>
<dbReference type="GO" id="GO:0008270">
    <property type="term" value="F:zinc ion binding"/>
    <property type="evidence" value="ECO:0007669"/>
    <property type="project" value="UniProtKB-KW"/>
</dbReference>
<evidence type="ECO:0000256" key="1">
    <source>
        <dbReference type="ARBA" id="ARBA00022723"/>
    </source>
</evidence>
<gene>
    <name evidence="7" type="ORF">IRJ41_019951</name>
</gene>
<evidence type="ECO:0000259" key="6">
    <source>
        <dbReference type="PROSITE" id="PS50950"/>
    </source>
</evidence>
<reference evidence="7" key="1">
    <citation type="submission" date="2021-02" db="EMBL/GenBank/DDBJ databases">
        <title>Comparative genomics reveals that relaxation of natural selection precedes convergent phenotypic evolution of cavefish.</title>
        <authorList>
            <person name="Peng Z."/>
        </authorList>
    </citation>
    <scope>NUCLEOTIDE SEQUENCE</scope>
    <source>
        <tissue evidence="7">Muscle</tissue>
    </source>
</reference>
<proteinExistence type="predicted"/>
<evidence type="ECO:0000256" key="3">
    <source>
        <dbReference type="ARBA" id="ARBA00022833"/>
    </source>
</evidence>
<feature type="domain" description="THAP-type" evidence="6">
    <location>
        <begin position="11"/>
        <end position="97"/>
    </location>
</feature>
<keyword evidence="1" id="KW-0479">Metal-binding</keyword>
<dbReference type="SUPFAM" id="SSF57716">
    <property type="entry name" value="Glucocorticoid receptor-like (DNA-binding domain)"/>
    <property type="match status" value="1"/>
</dbReference>
<sequence>MSEQLYPVTRMPPKQLRCGVVGCKNEHKSLHLLPTSEPLRTQWIRFIFEGNATLNLPKFVYVCANHFTPDCFFNAGQYSMGFAKKLILKSGSVPAVRHQASSPEAATCISRTREVGCQTESPKLHSVGTQLSRRTLQSHYRSTGVQTTVSSQTLGTSSFTPAARATIMSSTPFKTPSKRPLMDLEEDDVSIAGCSCAVTADESDVTYDPADTSLTEPTDILTQASMPVQNIRKYIVYETCIMELLESCPVCQRRCDVRSQTHGTFLRVDQLCQHCNFSRKWNSQPIMGSTPAGNIHLSCAVYLCGASYITLEKVFAAMRLQVFRYNTFRSHARMYIEPAIVCKWKNWQDGMLHQMRQKEKVILGGDMRASSPEHSAKFGSYTVMELQTSTIVDIQLVQSNEVGGSYHMEKEGLKRSLELLEARGVTLDCIVTDRHPQIQKFLTEKNVTQFYDVWHIEKGISKQLDKIAKLKGCEKLRKWLPSIKNHIYWTAASSTTGPERVAKLTSILNHVQDKHTHEDPNFPACLHAQGKSRNKSKWLAAGTPLFYKLEKVLTNKRILKEVTKLCPHLQTSSVESFHSVILGFAPKNVVFSFIGMLCRLYLAALHFNENTSRPQATTAEGQSRFKVTFPKAKKGDNRVYEVNTEPTFRYVDDLLDLIFDEVFVVPAPYVEEVLRIPIPPPLSAEYERPEKEDVSTSRVSCL</sequence>
<evidence type="ECO:0000256" key="4">
    <source>
        <dbReference type="ARBA" id="ARBA00023125"/>
    </source>
</evidence>
<dbReference type="PANTHER" id="PTHR31751">
    <property type="entry name" value="SI:CH211-108C17.2-RELATED-RELATED"/>
    <property type="match status" value="1"/>
</dbReference>
<evidence type="ECO:0000313" key="8">
    <source>
        <dbReference type="Proteomes" id="UP001059041"/>
    </source>
</evidence>